<feature type="transmembrane region" description="Helical" evidence="2">
    <location>
        <begin position="12"/>
        <end position="29"/>
    </location>
</feature>
<feature type="region of interest" description="Disordered" evidence="1">
    <location>
        <begin position="479"/>
        <end position="498"/>
    </location>
</feature>
<organism evidence="3 4">
    <name type="scientific">Nocardioides dubius</name>
    <dbReference type="NCBI Taxonomy" id="317019"/>
    <lineage>
        <taxon>Bacteria</taxon>
        <taxon>Bacillati</taxon>
        <taxon>Actinomycetota</taxon>
        <taxon>Actinomycetes</taxon>
        <taxon>Propionibacteriales</taxon>
        <taxon>Nocardioidaceae</taxon>
        <taxon>Nocardioides</taxon>
    </lineage>
</organism>
<evidence type="ECO:0000256" key="2">
    <source>
        <dbReference type="SAM" id="Phobius"/>
    </source>
</evidence>
<accession>A0ABN1TP25</accession>
<feature type="transmembrane region" description="Helical" evidence="2">
    <location>
        <begin position="380"/>
        <end position="401"/>
    </location>
</feature>
<feature type="compositionally biased region" description="Polar residues" evidence="1">
    <location>
        <begin position="487"/>
        <end position="496"/>
    </location>
</feature>
<gene>
    <name evidence="3" type="ORF">GCM10009668_10880</name>
</gene>
<evidence type="ECO:0008006" key="5">
    <source>
        <dbReference type="Google" id="ProtNLM"/>
    </source>
</evidence>
<keyword evidence="2" id="KW-1133">Transmembrane helix</keyword>
<feature type="transmembrane region" description="Helical" evidence="2">
    <location>
        <begin position="433"/>
        <end position="462"/>
    </location>
</feature>
<keyword evidence="2" id="KW-0812">Transmembrane</keyword>
<keyword evidence="2" id="KW-0472">Membrane</keyword>
<dbReference type="RefSeq" id="WP_343992130.1">
    <property type="nucleotide sequence ID" value="NZ_BAAALG010000003.1"/>
</dbReference>
<dbReference type="Proteomes" id="UP001501581">
    <property type="component" value="Unassembled WGS sequence"/>
</dbReference>
<feature type="transmembrane region" description="Helical" evidence="2">
    <location>
        <begin position="200"/>
        <end position="232"/>
    </location>
</feature>
<proteinExistence type="predicted"/>
<evidence type="ECO:0000256" key="1">
    <source>
        <dbReference type="SAM" id="MobiDB-lite"/>
    </source>
</evidence>
<feature type="transmembrane region" description="Helical" evidence="2">
    <location>
        <begin position="105"/>
        <end position="126"/>
    </location>
</feature>
<feature type="transmembrane region" description="Helical" evidence="2">
    <location>
        <begin position="407"/>
        <end position="426"/>
    </location>
</feature>
<comment type="caution">
    <text evidence="3">The sequence shown here is derived from an EMBL/GenBank/DDBJ whole genome shotgun (WGS) entry which is preliminary data.</text>
</comment>
<protein>
    <recommendedName>
        <fullName evidence="5">4-amino-4-deoxy-L-arabinose transferase</fullName>
    </recommendedName>
</protein>
<feature type="transmembrane region" description="Helical" evidence="2">
    <location>
        <begin position="146"/>
        <end position="166"/>
    </location>
</feature>
<reference evidence="3 4" key="1">
    <citation type="journal article" date="2019" name="Int. J. Syst. Evol. Microbiol.">
        <title>The Global Catalogue of Microorganisms (GCM) 10K type strain sequencing project: providing services to taxonomists for standard genome sequencing and annotation.</title>
        <authorList>
            <consortium name="The Broad Institute Genomics Platform"/>
            <consortium name="The Broad Institute Genome Sequencing Center for Infectious Disease"/>
            <person name="Wu L."/>
            <person name="Ma J."/>
        </authorList>
    </citation>
    <scope>NUCLEOTIDE SEQUENCE [LARGE SCALE GENOMIC DNA]</scope>
    <source>
        <strain evidence="3 4">JCM 13008</strain>
    </source>
</reference>
<evidence type="ECO:0000313" key="4">
    <source>
        <dbReference type="Proteomes" id="UP001501581"/>
    </source>
</evidence>
<feature type="transmembrane region" description="Helical" evidence="2">
    <location>
        <begin position="349"/>
        <end position="368"/>
    </location>
</feature>
<sequence>MASPHHNRIRFFTTLGLAAGGVAFFLTLLDFSTSLTRTTLGTGYASGFFDLQARALLDGRWAVPDGSLSIEGFVRSGVTYTYFPPFPALLRMPILFTTDLFDGRLTILSMGVGWIVFAAMTTRLVWLLRRRFTGRAELSNGEGALISLFLALATGGTTLTFVAGQPWVYHEVYLWASAGAVGAAYWMLRVLEQPTPSAIGWLAAFCAICVGSRTTAGWAVCLTVIALGLWIATGRPTPGYRRRWWAVSLAGALPWLAGIALNLHKFGHVYMFPLQDQVWTSLSEHRQEALEVNGGTITGLQFFTTAFMAYFRLDGIRFVEWFPFVTLPAAPPPAYDGAFIDQAYRTGSVTAFMPALLILTALAALVLLKPGSPAHVRHLRPVLVAMFLITGGVMAYGYFATRYVSDFVPALVVGGAIGTAWLCRWSHQRRPRLIVATTFLAIGAAWSLCVQVIVGFSMAAIVHEGEQLERYLSLQQSLTPGRAPVSTGDQQPTGGRTDQLHIRGDCDTLYLNTGDPYRRWVVVSQRDRLLNVWLERGKDRAARLASVQGEAGYELWLERLDKNWFQLSFRSGDQVQAAPVQEIPLDGRIRIGIRNRTDVGYFEVTSNPGGQPLLIPASHHDEDFNIFPSDFEIDADPEALQRLKADLSIRDGAASDLCRRIQDDAAAAR</sequence>
<dbReference type="EMBL" id="BAAALG010000003">
    <property type="protein sequence ID" value="GAA1096222.1"/>
    <property type="molecule type" value="Genomic_DNA"/>
</dbReference>
<name>A0ABN1TP25_9ACTN</name>
<keyword evidence="4" id="KW-1185">Reference proteome</keyword>
<evidence type="ECO:0000313" key="3">
    <source>
        <dbReference type="EMBL" id="GAA1096222.1"/>
    </source>
</evidence>
<feature type="transmembrane region" description="Helical" evidence="2">
    <location>
        <begin position="244"/>
        <end position="263"/>
    </location>
</feature>